<gene>
    <name evidence="1" type="ORF">EVA_19337</name>
</gene>
<accession>J9FCG3</accession>
<protein>
    <submittedName>
        <fullName evidence="1">Uncharacterized protein</fullName>
    </submittedName>
</protein>
<name>J9FCG3_9ZZZZ</name>
<reference evidence="1" key="1">
    <citation type="journal article" date="2012" name="PLoS ONE">
        <title>Gene sets for utilization of primary and secondary nutrition supplies in the distal gut of endangered iberian lynx.</title>
        <authorList>
            <person name="Alcaide M."/>
            <person name="Messina E."/>
            <person name="Richter M."/>
            <person name="Bargiela R."/>
            <person name="Peplies J."/>
            <person name="Huws S.A."/>
            <person name="Newbold C.J."/>
            <person name="Golyshin P.N."/>
            <person name="Simon M.A."/>
            <person name="Lopez G."/>
            <person name="Yakimov M.M."/>
            <person name="Ferrer M."/>
        </authorList>
    </citation>
    <scope>NUCLEOTIDE SEQUENCE</scope>
</reference>
<comment type="caution">
    <text evidence="1">The sequence shown here is derived from an EMBL/GenBank/DDBJ whole genome shotgun (WGS) entry which is preliminary data.</text>
</comment>
<organism evidence="1">
    <name type="scientific">gut metagenome</name>
    <dbReference type="NCBI Taxonomy" id="749906"/>
    <lineage>
        <taxon>unclassified sequences</taxon>
        <taxon>metagenomes</taxon>
        <taxon>organismal metagenomes</taxon>
    </lineage>
</organism>
<dbReference type="AlphaFoldDB" id="J9FCG3"/>
<proteinExistence type="predicted"/>
<evidence type="ECO:0000313" key="1">
    <source>
        <dbReference type="EMBL" id="EJW92556.1"/>
    </source>
</evidence>
<dbReference type="EMBL" id="AMCI01007477">
    <property type="protein sequence ID" value="EJW92556.1"/>
    <property type="molecule type" value="Genomic_DNA"/>
</dbReference>
<sequence>MEHRNIGTGNSFPRSIWRPPSHHWPAEWHSIGALCEVPVQRHRSTSGYVYSSHETLGFEMDIISQLRKHFLIKADVNLCWCLLNPCY</sequence>